<dbReference type="AlphaFoldDB" id="A0A4Q1JVC5"/>
<dbReference type="EMBL" id="SAWZ01000004">
    <property type="protein sequence ID" value="RXR06100.1"/>
    <property type="molecule type" value="Genomic_DNA"/>
</dbReference>
<comment type="caution">
    <text evidence="1">The sequence shown here is derived from an EMBL/GenBank/DDBJ whole genome shotgun (WGS) entry which is preliminary data.</text>
</comment>
<proteinExistence type="predicted"/>
<dbReference type="OrthoDB" id="8779193at2"/>
<sequence>MDLSKYDLASLERVDFVLNEWRHAGADINQIGKSMYAFGAFAGEVLRNLEPGRWFKPTTEENPDDFLEYPFLAVRLLDGREWKPINLGFAMFRSKELVNLRGALEDLLSRTT</sequence>
<dbReference type="Proteomes" id="UP000289784">
    <property type="component" value="Unassembled WGS sequence"/>
</dbReference>
<evidence type="ECO:0000313" key="2">
    <source>
        <dbReference type="Proteomes" id="UP000289784"/>
    </source>
</evidence>
<gene>
    <name evidence="1" type="ORF">EPA99_09690</name>
</gene>
<dbReference type="RefSeq" id="WP_129471011.1">
    <property type="nucleotide sequence ID" value="NZ_SAWZ01000004.1"/>
</dbReference>
<evidence type="ECO:0000313" key="1">
    <source>
        <dbReference type="EMBL" id="RXR06100.1"/>
    </source>
</evidence>
<organism evidence="1 2">
    <name type="scientific">Pseudoxanthomonas composti</name>
    <dbReference type="NCBI Taxonomy" id="2137479"/>
    <lineage>
        <taxon>Bacteria</taxon>
        <taxon>Pseudomonadati</taxon>
        <taxon>Pseudomonadota</taxon>
        <taxon>Gammaproteobacteria</taxon>
        <taxon>Lysobacterales</taxon>
        <taxon>Lysobacteraceae</taxon>
        <taxon>Pseudoxanthomonas</taxon>
    </lineage>
</organism>
<reference evidence="1 2" key="1">
    <citation type="submission" date="2019-01" db="EMBL/GenBank/DDBJ databases">
        <title>Pseudoxanthomonas composti sp. nov., isolated from compost.</title>
        <authorList>
            <person name="Yang G."/>
        </authorList>
    </citation>
    <scope>NUCLEOTIDE SEQUENCE [LARGE SCALE GENOMIC DNA]</scope>
    <source>
        <strain evidence="1 2">GSS15</strain>
    </source>
</reference>
<accession>A0A4Q1JVC5</accession>
<protein>
    <submittedName>
        <fullName evidence="1">Uncharacterized protein</fullName>
    </submittedName>
</protein>
<keyword evidence="2" id="KW-1185">Reference proteome</keyword>
<name>A0A4Q1JVC5_9GAMM</name>